<dbReference type="Gene3D" id="1.10.10.10">
    <property type="entry name" value="Winged helix-like DNA-binding domain superfamily/Winged helix DNA-binding domain"/>
    <property type="match status" value="1"/>
</dbReference>
<accession>A0A4T3F3D9</accession>
<dbReference type="Proteomes" id="UP000309389">
    <property type="component" value="Unassembled WGS sequence"/>
</dbReference>
<comment type="caution">
    <text evidence="1">The sequence shown here is derived from an EMBL/GenBank/DDBJ whole genome shotgun (WGS) entry which is preliminary data.</text>
</comment>
<gene>
    <name evidence="1" type="ORF">E5222_04305</name>
</gene>
<dbReference type="Gene3D" id="3.30.1490.190">
    <property type="match status" value="1"/>
</dbReference>
<dbReference type="InterPro" id="IPR043135">
    <property type="entry name" value="Fur_C"/>
</dbReference>
<dbReference type="InterPro" id="IPR036388">
    <property type="entry name" value="WH-like_DNA-bd_sf"/>
</dbReference>
<dbReference type="SUPFAM" id="SSF46785">
    <property type="entry name" value="Winged helix' DNA-binding domain"/>
    <property type="match status" value="1"/>
</dbReference>
<proteinExistence type="predicted"/>
<protein>
    <submittedName>
        <fullName evidence="1">Transcriptional repressor</fullName>
    </submittedName>
</protein>
<dbReference type="OrthoDB" id="7573180at2"/>
<reference evidence="1 2" key="1">
    <citation type="submission" date="2019-04" db="EMBL/GenBank/DDBJ databases">
        <title>Altererythrobacter aquimixticola sp. nov., isolated from sediment of junction between the ocean and a freshwater spring.</title>
        <authorList>
            <person name="Yoon J.-H."/>
        </authorList>
    </citation>
    <scope>NUCLEOTIDE SEQUENCE [LARGE SCALE GENOMIC DNA]</scope>
    <source>
        <strain evidence="1 2">SSKS-13</strain>
    </source>
</reference>
<dbReference type="EMBL" id="SSHH01000001">
    <property type="protein sequence ID" value="TIX51678.1"/>
    <property type="molecule type" value="Genomic_DNA"/>
</dbReference>
<keyword evidence="2" id="KW-1185">Reference proteome</keyword>
<evidence type="ECO:0000313" key="2">
    <source>
        <dbReference type="Proteomes" id="UP000309389"/>
    </source>
</evidence>
<name>A0A4T3F3D9_9SPHN</name>
<organism evidence="1 2">
    <name type="scientific">Alteraurantiacibacter aquimixticola</name>
    <dbReference type="NCBI Taxonomy" id="2489173"/>
    <lineage>
        <taxon>Bacteria</taxon>
        <taxon>Pseudomonadati</taxon>
        <taxon>Pseudomonadota</taxon>
        <taxon>Alphaproteobacteria</taxon>
        <taxon>Sphingomonadales</taxon>
        <taxon>Erythrobacteraceae</taxon>
        <taxon>Alteraurantiacibacter</taxon>
    </lineage>
</organism>
<dbReference type="InterPro" id="IPR036390">
    <property type="entry name" value="WH_DNA-bd_sf"/>
</dbReference>
<sequence>MSAYDLVEHLASQGEKVAPQQVYRSLGRLCSEGAVRRIESLHAYCAGGEDGGAILYCERCGALRFPSVAHLADALREHAQGAGFSTSRAVIELCGLCEQCSSAPSAWEEYQ</sequence>
<evidence type="ECO:0000313" key="1">
    <source>
        <dbReference type="EMBL" id="TIX51678.1"/>
    </source>
</evidence>
<dbReference type="AlphaFoldDB" id="A0A4T3F3D9"/>